<dbReference type="PANTHER" id="PTHR30026:SF20">
    <property type="entry name" value="OUTER MEMBRANE PROTEIN TOLC"/>
    <property type="match status" value="1"/>
</dbReference>
<evidence type="ECO:0000256" key="3">
    <source>
        <dbReference type="ARBA" id="ARBA00022448"/>
    </source>
</evidence>
<evidence type="ECO:0000256" key="1">
    <source>
        <dbReference type="ARBA" id="ARBA00004442"/>
    </source>
</evidence>
<dbReference type="Gene3D" id="1.20.1600.10">
    <property type="entry name" value="Outer membrane efflux proteins (OEP)"/>
    <property type="match status" value="1"/>
</dbReference>
<dbReference type="InterPro" id="IPR003423">
    <property type="entry name" value="OMP_efflux"/>
</dbReference>
<sequence>MVLKQRKTRPCRRPVPVPVSGVILGLGVMLGLFWSATAVAAESLSLEEVLGELETRSESWAITELQVEQSRASRRVALGALLPQLSATGTVTRQGGGEVQVGGQTVRPQWEWGTNLSASLTVFNAPQFLDYRAADAQLEATRARSSWQRTLLRLEVEEAFYTLAAAQRDVAIAESAVELRRAYQERSQALVEAGLAVAVDVSRARQQVLQAEQTLLEAEQNLGNAADGLAYLLGREPDGALRVDVDAEAIAHEEVVVGAGEASAKVEASRGDFVSRRAAIEAAELGRSALWWGLVPSVRLTGGAQLSQATLFNPNGFNWTVGLGLSWLLYDGGARYARIDQSNARIAEEELSLQRDLRLANAEVRRARRDLSTAGAAIAVALEQVEVARETYEYTAARFESGLATSLEVTDASQQLLSAELQLNQARLQARLSEVRYRYLEARPE</sequence>
<reference evidence="8 9" key="1">
    <citation type="submission" date="2018-05" db="EMBL/GenBank/DDBJ databases">
        <title>Lujinxingia marina gen. nov. sp. nov., a new facultative anaerobic member of the class Deltaproteobacteria, and proposal of Lujinxingaceae fam. nov.</title>
        <authorList>
            <person name="Li C.-M."/>
        </authorList>
    </citation>
    <scope>NUCLEOTIDE SEQUENCE [LARGE SCALE GENOMIC DNA]</scope>
    <source>
        <strain evidence="8 9">B210</strain>
    </source>
</reference>
<evidence type="ECO:0000256" key="5">
    <source>
        <dbReference type="ARBA" id="ARBA00022692"/>
    </source>
</evidence>
<evidence type="ECO:0000256" key="6">
    <source>
        <dbReference type="ARBA" id="ARBA00023136"/>
    </source>
</evidence>
<comment type="caution">
    <text evidence="8">The sequence shown here is derived from an EMBL/GenBank/DDBJ whole genome shotgun (WGS) entry which is preliminary data.</text>
</comment>
<dbReference type="Pfam" id="PF02321">
    <property type="entry name" value="OEP"/>
    <property type="match status" value="2"/>
</dbReference>
<protein>
    <recommendedName>
        <fullName evidence="10">TolC family protein</fullName>
    </recommendedName>
</protein>
<evidence type="ECO:0000256" key="7">
    <source>
        <dbReference type="ARBA" id="ARBA00023237"/>
    </source>
</evidence>
<dbReference type="SUPFAM" id="SSF56954">
    <property type="entry name" value="Outer membrane efflux proteins (OEP)"/>
    <property type="match status" value="1"/>
</dbReference>
<keyword evidence="6" id="KW-0472">Membrane</keyword>
<evidence type="ECO:0008006" key="10">
    <source>
        <dbReference type="Google" id="ProtNLM"/>
    </source>
</evidence>
<dbReference type="InterPro" id="IPR051906">
    <property type="entry name" value="TolC-like"/>
</dbReference>
<dbReference type="GO" id="GO:0015562">
    <property type="term" value="F:efflux transmembrane transporter activity"/>
    <property type="evidence" value="ECO:0007669"/>
    <property type="project" value="InterPro"/>
</dbReference>
<comment type="subcellular location">
    <subcellularLocation>
        <location evidence="1">Cell outer membrane</location>
    </subcellularLocation>
</comment>
<dbReference type="PANTHER" id="PTHR30026">
    <property type="entry name" value="OUTER MEMBRANE PROTEIN TOLC"/>
    <property type="match status" value="1"/>
</dbReference>
<accession>A0A328C8S6</accession>
<dbReference type="GO" id="GO:1990281">
    <property type="term" value="C:efflux pump complex"/>
    <property type="evidence" value="ECO:0007669"/>
    <property type="project" value="TreeGrafter"/>
</dbReference>
<keyword evidence="4" id="KW-1134">Transmembrane beta strand</keyword>
<dbReference type="EMBL" id="QHKO01000004">
    <property type="protein sequence ID" value="RAL22325.1"/>
    <property type="molecule type" value="Genomic_DNA"/>
</dbReference>
<gene>
    <name evidence="8" type="ORF">DL240_10775</name>
</gene>
<dbReference type="GO" id="GO:0015288">
    <property type="term" value="F:porin activity"/>
    <property type="evidence" value="ECO:0007669"/>
    <property type="project" value="TreeGrafter"/>
</dbReference>
<comment type="similarity">
    <text evidence="2">Belongs to the outer membrane factor (OMF) (TC 1.B.17) family.</text>
</comment>
<keyword evidence="7" id="KW-0998">Cell outer membrane</keyword>
<evidence type="ECO:0000256" key="2">
    <source>
        <dbReference type="ARBA" id="ARBA00007613"/>
    </source>
</evidence>
<keyword evidence="3" id="KW-0813">Transport</keyword>
<evidence type="ECO:0000313" key="8">
    <source>
        <dbReference type="EMBL" id="RAL22325.1"/>
    </source>
</evidence>
<evidence type="ECO:0000256" key="4">
    <source>
        <dbReference type="ARBA" id="ARBA00022452"/>
    </source>
</evidence>
<name>A0A328C8S6_9DELT</name>
<dbReference type="Proteomes" id="UP000249169">
    <property type="component" value="Unassembled WGS sequence"/>
</dbReference>
<keyword evidence="9" id="KW-1185">Reference proteome</keyword>
<proteinExistence type="inferred from homology"/>
<dbReference type="AlphaFoldDB" id="A0A328C8S6"/>
<keyword evidence="5" id="KW-0812">Transmembrane</keyword>
<organism evidence="8 9">
    <name type="scientific">Lujinxingia litoralis</name>
    <dbReference type="NCBI Taxonomy" id="2211119"/>
    <lineage>
        <taxon>Bacteria</taxon>
        <taxon>Deltaproteobacteria</taxon>
        <taxon>Bradymonadales</taxon>
        <taxon>Lujinxingiaceae</taxon>
        <taxon>Lujinxingia</taxon>
    </lineage>
</organism>
<dbReference type="GO" id="GO:0009279">
    <property type="term" value="C:cell outer membrane"/>
    <property type="evidence" value="ECO:0007669"/>
    <property type="project" value="UniProtKB-SubCell"/>
</dbReference>
<evidence type="ECO:0000313" key="9">
    <source>
        <dbReference type="Proteomes" id="UP000249169"/>
    </source>
</evidence>